<reference evidence="2 4" key="2">
    <citation type="journal article" date="2013" name="Nature">
        <title>Insights into bilaterian evolution from three spiralian genomes.</title>
        <authorList>
            <person name="Simakov O."/>
            <person name="Marletaz F."/>
            <person name="Cho S.J."/>
            <person name="Edsinger-Gonzales E."/>
            <person name="Havlak P."/>
            <person name="Hellsten U."/>
            <person name="Kuo D.H."/>
            <person name="Larsson T."/>
            <person name="Lv J."/>
            <person name="Arendt D."/>
            <person name="Savage R."/>
            <person name="Osoegawa K."/>
            <person name="de Jong P."/>
            <person name="Grimwood J."/>
            <person name="Chapman J.A."/>
            <person name="Shapiro H."/>
            <person name="Aerts A."/>
            <person name="Otillar R.P."/>
            <person name="Terry A.Y."/>
            <person name="Boore J.L."/>
            <person name="Grigoriev I.V."/>
            <person name="Lindberg D.R."/>
            <person name="Seaver E.C."/>
            <person name="Weisblat D.A."/>
            <person name="Putnam N.H."/>
            <person name="Rokhsar D.S."/>
        </authorList>
    </citation>
    <scope>NUCLEOTIDE SEQUENCE</scope>
</reference>
<feature type="compositionally biased region" description="Polar residues" evidence="1">
    <location>
        <begin position="49"/>
        <end position="62"/>
    </location>
</feature>
<feature type="compositionally biased region" description="Low complexity" evidence="1">
    <location>
        <begin position="88"/>
        <end position="98"/>
    </location>
</feature>
<name>T1F0U8_HELRO</name>
<dbReference type="EMBL" id="AMQM01003046">
    <property type="status" value="NOT_ANNOTATED_CDS"/>
    <property type="molecule type" value="Genomic_DNA"/>
</dbReference>
<dbReference type="InParanoid" id="T1F0U8"/>
<dbReference type="EMBL" id="KB096023">
    <property type="protein sequence ID" value="ESO08772.1"/>
    <property type="molecule type" value="Genomic_DNA"/>
</dbReference>
<evidence type="ECO:0008006" key="5">
    <source>
        <dbReference type="Google" id="ProtNLM"/>
    </source>
</evidence>
<sequence length="228" mass="25405">MNQTEIHNNKKKNFDPSKIKLDLNDLPTIPARLGSARYKVLPEIRQKLSTDQLTKNQKNSQISHEKPASKVSEKIHSKINETSSKPLSISSGKITSKTKNNDEINVSEDDITTITTSNPINIAIKMPSGHLMKGLFSPTNTLNDILKYVINKNSPPDKNVRQGGVISRRHFLNKNSLLSKGTNETNVCVSSPASKSFTNASTNNLNNVSIYNWTPVVIDLLEFYLFDV</sequence>
<dbReference type="EnsemblMetazoa" id="HelroT168676">
    <property type="protein sequence ID" value="HelroP168676"/>
    <property type="gene ID" value="HelroG168676"/>
</dbReference>
<evidence type="ECO:0000256" key="1">
    <source>
        <dbReference type="SAM" id="MobiDB-lite"/>
    </source>
</evidence>
<evidence type="ECO:0000313" key="3">
    <source>
        <dbReference type="EnsemblMetazoa" id="HelroP168676"/>
    </source>
</evidence>
<gene>
    <name evidence="3" type="primary">20202448</name>
    <name evidence="2" type="ORF">HELRODRAFT_168676</name>
</gene>
<dbReference type="KEGG" id="hro:HELRODRAFT_168676"/>
<dbReference type="GeneID" id="20202448"/>
<reference evidence="4" key="1">
    <citation type="submission" date="2012-12" db="EMBL/GenBank/DDBJ databases">
        <authorList>
            <person name="Hellsten U."/>
            <person name="Grimwood J."/>
            <person name="Chapman J.A."/>
            <person name="Shapiro H."/>
            <person name="Aerts A."/>
            <person name="Otillar R.P."/>
            <person name="Terry A.Y."/>
            <person name="Boore J.L."/>
            <person name="Simakov O."/>
            <person name="Marletaz F."/>
            <person name="Cho S.-J."/>
            <person name="Edsinger-Gonzales E."/>
            <person name="Havlak P."/>
            <person name="Kuo D.-H."/>
            <person name="Larsson T."/>
            <person name="Lv J."/>
            <person name="Arendt D."/>
            <person name="Savage R."/>
            <person name="Osoegawa K."/>
            <person name="de Jong P."/>
            <person name="Lindberg D.R."/>
            <person name="Seaver E.C."/>
            <person name="Weisblat D.A."/>
            <person name="Putnam N.H."/>
            <person name="Grigoriev I.V."/>
            <person name="Rokhsar D.S."/>
        </authorList>
    </citation>
    <scope>NUCLEOTIDE SEQUENCE</scope>
</reference>
<dbReference type="CTD" id="20202448"/>
<feature type="region of interest" description="Disordered" evidence="1">
    <location>
        <begin position="49"/>
        <end position="101"/>
    </location>
</feature>
<dbReference type="AlphaFoldDB" id="T1F0U8"/>
<dbReference type="HOGENOM" id="CLU_1215920_0_0_1"/>
<protein>
    <recommendedName>
        <fullName evidence="5">UBX domain-containing protein</fullName>
    </recommendedName>
</protein>
<organism evidence="3 4">
    <name type="scientific">Helobdella robusta</name>
    <name type="common">Californian leech</name>
    <dbReference type="NCBI Taxonomy" id="6412"/>
    <lineage>
        <taxon>Eukaryota</taxon>
        <taxon>Metazoa</taxon>
        <taxon>Spiralia</taxon>
        <taxon>Lophotrochozoa</taxon>
        <taxon>Annelida</taxon>
        <taxon>Clitellata</taxon>
        <taxon>Hirudinea</taxon>
        <taxon>Rhynchobdellida</taxon>
        <taxon>Glossiphoniidae</taxon>
        <taxon>Helobdella</taxon>
    </lineage>
</organism>
<dbReference type="RefSeq" id="XP_009012794.1">
    <property type="nucleotide sequence ID" value="XM_009014546.1"/>
</dbReference>
<evidence type="ECO:0000313" key="2">
    <source>
        <dbReference type="EMBL" id="ESO08772.1"/>
    </source>
</evidence>
<reference evidence="3" key="3">
    <citation type="submission" date="2015-06" db="UniProtKB">
        <authorList>
            <consortium name="EnsemblMetazoa"/>
        </authorList>
    </citation>
    <scope>IDENTIFICATION</scope>
</reference>
<accession>T1F0U8</accession>
<dbReference type="Proteomes" id="UP000015101">
    <property type="component" value="Unassembled WGS sequence"/>
</dbReference>
<evidence type="ECO:0000313" key="4">
    <source>
        <dbReference type="Proteomes" id="UP000015101"/>
    </source>
</evidence>
<proteinExistence type="predicted"/>
<feature type="compositionally biased region" description="Basic and acidic residues" evidence="1">
    <location>
        <begin position="63"/>
        <end position="79"/>
    </location>
</feature>
<keyword evidence="4" id="KW-1185">Reference proteome</keyword>